<proteinExistence type="predicted"/>
<dbReference type="RefSeq" id="WP_002580969.1">
    <property type="nucleotide sequence ID" value="NZ_AP019716.1"/>
</dbReference>
<dbReference type="AlphaFoldDB" id="A0AAP9RG39"/>
<dbReference type="Proteomes" id="UP000515243">
    <property type="component" value="Chromosome 1"/>
</dbReference>
<gene>
    <name evidence="1" type="ORF">FF104_12680</name>
</gene>
<name>A0AAP9RG39_CLOBU</name>
<protein>
    <submittedName>
        <fullName evidence="1">Uncharacterized protein</fullName>
    </submittedName>
</protein>
<dbReference type="EMBL" id="CP040626">
    <property type="protein sequence ID" value="QMW91793.1"/>
    <property type="molecule type" value="Genomic_DNA"/>
</dbReference>
<sequence length="74" mass="8860">MKEIYTTYFCIKCKKTTILLTDEVDDTVRNGNYLSCSHCGYKRIHIEDKLNDLRQCMNHESYKKVNGKIRQVRR</sequence>
<evidence type="ECO:0000313" key="2">
    <source>
        <dbReference type="Proteomes" id="UP000515243"/>
    </source>
</evidence>
<reference evidence="1 2" key="1">
    <citation type="submission" date="2019-05" db="EMBL/GenBank/DDBJ databases">
        <authorList>
            <person name="Schori C."/>
            <person name="Ahrens C."/>
        </authorList>
    </citation>
    <scope>NUCLEOTIDE SEQUENCE [LARGE SCALE GENOMIC DNA]</scope>
    <source>
        <strain evidence="1 2">DSM 10702</strain>
    </source>
</reference>
<accession>A0AAP9RG39</accession>
<evidence type="ECO:0000313" key="1">
    <source>
        <dbReference type="EMBL" id="QMW91793.1"/>
    </source>
</evidence>
<organism evidence="1 2">
    <name type="scientific">Clostridium butyricum</name>
    <dbReference type="NCBI Taxonomy" id="1492"/>
    <lineage>
        <taxon>Bacteria</taxon>
        <taxon>Bacillati</taxon>
        <taxon>Bacillota</taxon>
        <taxon>Clostridia</taxon>
        <taxon>Eubacteriales</taxon>
        <taxon>Clostridiaceae</taxon>
        <taxon>Clostridium</taxon>
    </lineage>
</organism>
<dbReference type="GeneID" id="92945033"/>